<comment type="caution">
    <text evidence="2">The sequence shown here is derived from an EMBL/GenBank/DDBJ whole genome shotgun (WGS) entry which is preliminary data.</text>
</comment>
<evidence type="ECO:0000313" key="2">
    <source>
        <dbReference type="EMBL" id="KAL3308491.1"/>
    </source>
</evidence>
<gene>
    <name evidence="2" type="ORF">Ciccas_012976</name>
</gene>
<accession>A0ABD2PLU3</accession>
<feature type="region of interest" description="Disordered" evidence="1">
    <location>
        <begin position="304"/>
        <end position="336"/>
    </location>
</feature>
<dbReference type="Proteomes" id="UP001626550">
    <property type="component" value="Unassembled WGS sequence"/>
</dbReference>
<organism evidence="2 3">
    <name type="scientific">Cichlidogyrus casuarinus</name>
    <dbReference type="NCBI Taxonomy" id="1844966"/>
    <lineage>
        <taxon>Eukaryota</taxon>
        <taxon>Metazoa</taxon>
        <taxon>Spiralia</taxon>
        <taxon>Lophotrochozoa</taxon>
        <taxon>Platyhelminthes</taxon>
        <taxon>Monogenea</taxon>
        <taxon>Monopisthocotylea</taxon>
        <taxon>Dactylogyridea</taxon>
        <taxon>Ancyrocephalidae</taxon>
        <taxon>Cichlidogyrus</taxon>
    </lineage>
</organism>
<reference evidence="2 3" key="1">
    <citation type="submission" date="2024-11" db="EMBL/GenBank/DDBJ databases">
        <title>Adaptive evolution of stress response genes in parasites aligns with host niche diversity.</title>
        <authorList>
            <person name="Hahn C."/>
            <person name="Resl P."/>
        </authorList>
    </citation>
    <scope>NUCLEOTIDE SEQUENCE [LARGE SCALE GENOMIC DNA]</scope>
    <source>
        <strain evidence="2">EGGRZ-B1_66</strain>
        <tissue evidence="2">Body</tissue>
    </source>
</reference>
<keyword evidence="3" id="KW-1185">Reference proteome</keyword>
<evidence type="ECO:0000256" key="1">
    <source>
        <dbReference type="SAM" id="MobiDB-lite"/>
    </source>
</evidence>
<proteinExistence type="predicted"/>
<evidence type="ECO:0000313" key="3">
    <source>
        <dbReference type="Proteomes" id="UP001626550"/>
    </source>
</evidence>
<feature type="compositionally biased region" description="Polar residues" evidence="1">
    <location>
        <begin position="327"/>
        <end position="336"/>
    </location>
</feature>
<dbReference type="EMBL" id="JBJKFK010005151">
    <property type="protein sequence ID" value="KAL3308491.1"/>
    <property type="molecule type" value="Genomic_DNA"/>
</dbReference>
<name>A0ABD2PLU3_9PLAT</name>
<dbReference type="AlphaFoldDB" id="A0ABD2PLU3"/>
<sequence>MLRLAKRNEISNDNHINENSKIREFNCNDDKHKYLSLEQQRLINYAGLQVPKNVHRLNYENRLLLAELKIVKRTLDYPKPAVSPTWNQSVFEKLDESIPAMHKGEIARIPGSDTLLGYGTTPSRCYSRFERQSSIEPSICEDVLKLFDQSNSSLLLTEDMLEPQLKSILKTTKTPIKKQNETLLSPICEKIGQHEETLLLEPPSMFADIPSGSPVEEPKQKPFSIYQDEPKPISSVPFMVYQDPIPQEKAEPLLRSVEKVQKIPLQRSKVAVLPLTYSNKRELLDETTIEMVYSATEVDLDESSIHPFRPSSESTKKFSPMELETDQAPNNLPTMDESSILVFRPKSESTKKLIAFSEPVSQQI</sequence>
<protein>
    <submittedName>
        <fullName evidence="2">Uncharacterized protein</fullName>
    </submittedName>
</protein>